<dbReference type="InterPro" id="IPR000276">
    <property type="entry name" value="GPCR_Rhodpsn"/>
</dbReference>
<evidence type="ECO:0000256" key="15">
    <source>
        <dbReference type="SAM" id="Phobius"/>
    </source>
</evidence>
<feature type="transmembrane region" description="Helical" evidence="15">
    <location>
        <begin position="31"/>
        <end position="55"/>
    </location>
</feature>
<keyword evidence="6 15" id="KW-0472">Membrane</keyword>
<dbReference type="GO" id="GO:0004875">
    <property type="term" value="F:complement receptor activity"/>
    <property type="evidence" value="ECO:0007669"/>
    <property type="project" value="TreeGrafter"/>
</dbReference>
<dbReference type="GO" id="GO:0007204">
    <property type="term" value="P:positive regulation of cytosolic calcium ion concentration"/>
    <property type="evidence" value="ECO:0007669"/>
    <property type="project" value="TreeGrafter"/>
</dbReference>
<dbReference type="GO" id="GO:0004930">
    <property type="term" value="F:G protein-coupled receptor activity"/>
    <property type="evidence" value="ECO:0007669"/>
    <property type="project" value="UniProtKB-KW"/>
</dbReference>
<sequence>MTWNLTSSTQPLNSTTGSGTTISNPVAASKVVIALILLITFMFGVVVSTPYLWVLGFRMKKTVNTTWFFHLILAHLAFTFVLPFVIIQLFVSSHWMFDLVICKLINSLCAVSMYGAIFFLTVISLDRYMSVFSPHWYRMHMNPHYATIICLILWGSAILFSTPYLIFQPHPKVNSSAVCDTGYTLPLNWGSQLSQYQVKWGLFTFRVLLGYILPFVIISFCYFRIAIKMKTGKLARSSKPYKIICVKIVSFFVCLLPYYILFGLVIQGDFTQRTMNVMWMLTACFGCFYVCFTPIFYLLSVVHSFKAFCGNSVLSLMESVFKELSQ</sequence>
<keyword evidence="7" id="KW-1015">Disulfide bond</keyword>
<dbReference type="PANTHER" id="PTHR24225">
    <property type="entry name" value="CHEMOTACTIC RECEPTOR"/>
    <property type="match status" value="1"/>
</dbReference>
<evidence type="ECO:0000256" key="8">
    <source>
        <dbReference type="ARBA" id="ARBA00023170"/>
    </source>
</evidence>
<evidence type="ECO:0000256" key="9">
    <source>
        <dbReference type="ARBA" id="ARBA00023180"/>
    </source>
</evidence>
<dbReference type="PROSITE" id="PS00237">
    <property type="entry name" value="G_PROTEIN_RECEP_F1_1"/>
    <property type="match status" value="1"/>
</dbReference>
<evidence type="ECO:0000313" key="18">
    <source>
        <dbReference type="Proteomes" id="UP000694569"/>
    </source>
</evidence>
<dbReference type="OrthoDB" id="6117944at2759"/>
<organism evidence="17 18">
    <name type="scientific">Leptobrachium leishanense</name>
    <name type="common">Leishan spiny toad</name>
    <dbReference type="NCBI Taxonomy" id="445787"/>
    <lineage>
        <taxon>Eukaryota</taxon>
        <taxon>Metazoa</taxon>
        <taxon>Chordata</taxon>
        <taxon>Craniata</taxon>
        <taxon>Vertebrata</taxon>
        <taxon>Euteleostomi</taxon>
        <taxon>Amphibia</taxon>
        <taxon>Batrachia</taxon>
        <taxon>Anura</taxon>
        <taxon>Pelobatoidea</taxon>
        <taxon>Megophryidae</taxon>
        <taxon>Leptobrachium</taxon>
    </lineage>
</organism>
<dbReference type="PRINTS" id="PR00237">
    <property type="entry name" value="GPCRRHODOPSN"/>
</dbReference>
<evidence type="ECO:0000256" key="2">
    <source>
        <dbReference type="ARBA" id="ARBA00022475"/>
    </source>
</evidence>
<keyword evidence="18" id="KW-1185">Reference proteome</keyword>
<evidence type="ECO:0000256" key="3">
    <source>
        <dbReference type="ARBA" id="ARBA00022692"/>
    </source>
</evidence>
<feature type="transmembrane region" description="Helical" evidence="15">
    <location>
        <begin position="104"/>
        <end position="125"/>
    </location>
</feature>
<reference evidence="17" key="2">
    <citation type="submission" date="2025-09" db="UniProtKB">
        <authorList>
            <consortium name="Ensembl"/>
        </authorList>
    </citation>
    <scope>IDENTIFICATION</scope>
</reference>
<proteinExistence type="inferred from homology"/>
<dbReference type="GO" id="GO:0005886">
    <property type="term" value="C:plasma membrane"/>
    <property type="evidence" value="ECO:0007669"/>
    <property type="project" value="UniProtKB-SubCell"/>
</dbReference>
<keyword evidence="5 14" id="KW-0297">G-protein coupled receptor</keyword>
<dbReference type="PANTHER" id="PTHR24225:SF5">
    <property type="entry name" value="G-PROTEIN COUPLED RECEPTOR 33-RELATED"/>
    <property type="match status" value="1"/>
</dbReference>
<dbReference type="InterPro" id="IPR017452">
    <property type="entry name" value="GPCR_Rhodpsn_7TM"/>
</dbReference>
<evidence type="ECO:0000256" key="6">
    <source>
        <dbReference type="ARBA" id="ARBA00023136"/>
    </source>
</evidence>
<dbReference type="PROSITE" id="PS50262">
    <property type="entry name" value="G_PROTEIN_RECEP_F1_2"/>
    <property type="match status" value="1"/>
</dbReference>
<dbReference type="InterPro" id="IPR000826">
    <property type="entry name" value="Formyl_rcpt-rel"/>
</dbReference>
<accession>A0A8C5QDN3</accession>
<feature type="transmembrane region" description="Helical" evidence="15">
    <location>
        <begin position="203"/>
        <end position="223"/>
    </location>
</feature>
<comment type="subcellular location">
    <subcellularLocation>
        <location evidence="1">Cell membrane</location>
        <topology evidence="1">Multi-pass membrane protein</topology>
    </subcellularLocation>
</comment>
<feature type="transmembrane region" description="Helical" evidence="15">
    <location>
        <begin position="244"/>
        <end position="266"/>
    </location>
</feature>
<evidence type="ECO:0000256" key="4">
    <source>
        <dbReference type="ARBA" id="ARBA00022989"/>
    </source>
</evidence>
<feature type="transmembrane region" description="Helical" evidence="15">
    <location>
        <begin position="67"/>
        <end position="92"/>
    </location>
</feature>
<dbReference type="Pfam" id="PF00001">
    <property type="entry name" value="7tm_1"/>
    <property type="match status" value="1"/>
</dbReference>
<evidence type="ECO:0000259" key="16">
    <source>
        <dbReference type="PROSITE" id="PS50262"/>
    </source>
</evidence>
<name>A0A8C5QDN3_9ANUR</name>
<comment type="similarity">
    <text evidence="11">Belongs to the chemokine-like receptor (CMKLR) family.</text>
</comment>
<feature type="domain" description="G-protein coupled receptors family 1 profile" evidence="16">
    <location>
        <begin position="29"/>
        <end position="297"/>
    </location>
</feature>
<dbReference type="Ensembl" id="ENSLLET00000036706.1">
    <property type="protein sequence ID" value="ENSLLEP00000035362.1"/>
    <property type="gene ID" value="ENSLLEG00000022368.1"/>
</dbReference>
<evidence type="ECO:0000313" key="17">
    <source>
        <dbReference type="Ensembl" id="ENSLLEP00000035362.1"/>
    </source>
</evidence>
<evidence type="ECO:0000256" key="11">
    <source>
        <dbReference type="ARBA" id="ARBA00025736"/>
    </source>
</evidence>
<dbReference type="Gene3D" id="1.20.1070.10">
    <property type="entry name" value="Rhodopsin 7-helix transmembrane proteins"/>
    <property type="match status" value="1"/>
</dbReference>
<evidence type="ECO:0000256" key="10">
    <source>
        <dbReference type="ARBA" id="ARBA00023224"/>
    </source>
</evidence>
<evidence type="ECO:0000256" key="12">
    <source>
        <dbReference type="ARBA" id="ARBA00037161"/>
    </source>
</evidence>
<dbReference type="PRINTS" id="PR00526">
    <property type="entry name" value="FMETLEUPHER"/>
</dbReference>
<keyword evidence="4 15" id="KW-1133">Transmembrane helix</keyword>
<evidence type="ECO:0000256" key="13">
    <source>
        <dbReference type="ARBA" id="ARBA00039587"/>
    </source>
</evidence>
<comment type="function">
    <text evidence="12">Orphan receptor; could be a chemoattractant receptor.</text>
</comment>
<protein>
    <recommendedName>
        <fullName evidence="13">Probable G-protein coupled receptor 33</fullName>
    </recommendedName>
</protein>
<reference evidence="17" key="1">
    <citation type="submission" date="2025-08" db="UniProtKB">
        <authorList>
            <consortium name="Ensembl"/>
        </authorList>
    </citation>
    <scope>IDENTIFICATION</scope>
</reference>
<evidence type="ECO:0000256" key="14">
    <source>
        <dbReference type="RuleBase" id="RU000688"/>
    </source>
</evidence>
<keyword evidence="2" id="KW-1003">Cell membrane</keyword>
<evidence type="ECO:0000256" key="1">
    <source>
        <dbReference type="ARBA" id="ARBA00004651"/>
    </source>
</evidence>
<keyword evidence="8 14" id="KW-0675">Receptor</keyword>
<dbReference type="Proteomes" id="UP000694569">
    <property type="component" value="Unplaced"/>
</dbReference>
<evidence type="ECO:0000256" key="5">
    <source>
        <dbReference type="ARBA" id="ARBA00023040"/>
    </source>
</evidence>
<dbReference type="AlphaFoldDB" id="A0A8C5QDN3"/>
<keyword evidence="9" id="KW-0325">Glycoprotein</keyword>
<dbReference type="SUPFAM" id="SSF81321">
    <property type="entry name" value="Family A G protein-coupled receptor-like"/>
    <property type="match status" value="1"/>
</dbReference>
<comment type="similarity">
    <text evidence="14">Belongs to the G-protein coupled receptor 1 family.</text>
</comment>
<keyword evidence="10 14" id="KW-0807">Transducer</keyword>
<keyword evidence="3 14" id="KW-0812">Transmembrane</keyword>
<dbReference type="GO" id="GO:0007200">
    <property type="term" value="P:phospholipase C-activating G protein-coupled receptor signaling pathway"/>
    <property type="evidence" value="ECO:0007669"/>
    <property type="project" value="TreeGrafter"/>
</dbReference>
<feature type="transmembrane region" description="Helical" evidence="15">
    <location>
        <begin position="278"/>
        <end position="299"/>
    </location>
</feature>
<dbReference type="GeneTree" id="ENSGT01140000282544"/>
<feature type="transmembrane region" description="Helical" evidence="15">
    <location>
        <begin position="145"/>
        <end position="166"/>
    </location>
</feature>
<evidence type="ECO:0000256" key="7">
    <source>
        <dbReference type="ARBA" id="ARBA00023157"/>
    </source>
</evidence>
<dbReference type="GO" id="GO:0006954">
    <property type="term" value="P:inflammatory response"/>
    <property type="evidence" value="ECO:0007669"/>
    <property type="project" value="TreeGrafter"/>
</dbReference>